<keyword evidence="3" id="KW-1185">Reference proteome</keyword>
<feature type="compositionally biased region" description="Acidic residues" evidence="1">
    <location>
        <begin position="10"/>
        <end position="21"/>
    </location>
</feature>
<feature type="non-terminal residue" evidence="2">
    <location>
        <position position="1"/>
    </location>
</feature>
<comment type="caution">
    <text evidence="2">The sequence shown here is derived from an EMBL/GenBank/DDBJ whole genome shotgun (WGS) entry which is preliminary data.</text>
</comment>
<sequence length="43" mass="4872">IVEDERSDRDETDNSEDEEEELVKNGLISNGHSMINNNHGKSD</sequence>
<dbReference type="Proteomes" id="UP000287033">
    <property type="component" value="Unassembled WGS sequence"/>
</dbReference>
<evidence type="ECO:0000256" key="1">
    <source>
        <dbReference type="SAM" id="MobiDB-lite"/>
    </source>
</evidence>
<protein>
    <submittedName>
        <fullName evidence="2">Uncharacterized protein</fullName>
    </submittedName>
</protein>
<feature type="compositionally biased region" description="Polar residues" evidence="1">
    <location>
        <begin position="27"/>
        <end position="43"/>
    </location>
</feature>
<dbReference type="EMBL" id="BEZZ01102526">
    <property type="protein sequence ID" value="GCC43317.1"/>
    <property type="molecule type" value="Genomic_DNA"/>
</dbReference>
<dbReference type="STRING" id="137246.A0A401TL05"/>
<proteinExistence type="predicted"/>
<dbReference type="AlphaFoldDB" id="A0A401TL05"/>
<accession>A0A401TL05</accession>
<reference evidence="2 3" key="1">
    <citation type="journal article" date="2018" name="Nat. Ecol. Evol.">
        <title>Shark genomes provide insights into elasmobranch evolution and the origin of vertebrates.</title>
        <authorList>
            <person name="Hara Y"/>
            <person name="Yamaguchi K"/>
            <person name="Onimaru K"/>
            <person name="Kadota M"/>
            <person name="Koyanagi M"/>
            <person name="Keeley SD"/>
            <person name="Tatsumi K"/>
            <person name="Tanaka K"/>
            <person name="Motone F"/>
            <person name="Kageyama Y"/>
            <person name="Nozu R"/>
            <person name="Adachi N"/>
            <person name="Nishimura O"/>
            <person name="Nakagawa R"/>
            <person name="Tanegashima C"/>
            <person name="Kiyatake I"/>
            <person name="Matsumoto R"/>
            <person name="Murakumo K"/>
            <person name="Nishida K"/>
            <person name="Terakita A"/>
            <person name="Kuratani S"/>
            <person name="Sato K"/>
            <person name="Hyodo S Kuraku.S."/>
        </authorList>
    </citation>
    <scope>NUCLEOTIDE SEQUENCE [LARGE SCALE GENOMIC DNA]</scope>
</reference>
<gene>
    <name evidence="2" type="ORF">chiPu_0027389</name>
</gene>
<organism evidence="2 3">
    <name type="scientific">Chiloscyllium punctatum</name>
    <name type="common">Brownbanded bambooshark</name>
    <name type="synonym">Hemiscyllium punctatum</name>
    <dbReference type="NCBI Taxonomy" id="137246"/>
    <lineage>
        <taxon>Eukaryota</taxon>
        <taxon>Metazoa</taxon>
        <taxon>Chordata</taxon>
        <taxon>Craniata</taxon>
        <taxon>Vertebrata</taxon>
        <taxon>Chondrichthyes</taxon>
        <taxon>Elasmobranchii</taxon>
        <taxon>Galeomorphii</taxon>
        <taxon>Galeoidea</taxon>
        <taxon>Orectolobiformes</taxon>
        <taxon>Hemiscylliidae</taxon>
        <taxon>Chiloscyllium</taxon>
    </lineage>
</organism>
<evidence type="ECO:0000313" key="3">
    <source>
        <dbReference type="Proteomes" id="UP000287033"/>
    </source>
</evidence>
<evidence type="ECO:0000313" key="2">
    <source>
        <dbReference type="EMBL" id="GCC43317.1"/>
    </source>
</evidence>
<feature type="region of interest" description="Disordered" evidence="1">
    <location>
        <begin position="1"/>
        <end position="43"/>
    </location>
</feature>
<name>A0A401TL05_CHIPU</name>